<evidence type="ECO:0000256" key="1">
    <source>
        <dbReference type="SAM" id="MobiDB-lite"/>
    </source>
</evidence>
<dbReference type="InterPro" id="IPR011004">
    <property type="entry name" value="Trimer_LpxA-like_sf"/>
</dbReference>
<comment type="caution">
    <text evidence="2">The sequence shown here is derived from an EMBL/GenBank/DDBJ whole genome shotgun (WGS) entry which is preliminary data.</text>
</comment>
<dbReference type="SUPFAM" id="SSF51161">
    <property type="entry name" value="Trimeric LpxA-like enzymes"/>
    <property type="match status" value="1"/>
</dbReference>
<dbReference type="Gene3D" id="2.160.10.10">
    <property type="entry name" value="Hexapeptide repeat proteins"/>
    <property type="match status" value="1"/>
</dbReference>
<organism evidence="2 3">
    <name type="scientific">Angustibacter aerolatus</name>
    <dbReference type="NCBI Taxonomy" id="1162965"/>
    <lineage>
        <taxon>Bacteria</taxon>
        <taxon>Bacillati</taxon>
        <taxon>Actinomycetota</taxon>
        <taxon>Actinomycetes</taxon>
        <taxon>Kineosporiales</taxon>
        <taxon>Kineosporiaceae</taxon>
    </lineage>
</organism>
<protein>
    <recommendedName>
        <fullName evidence="4">Acetyltransferase</fullName>
    </recommendedName>
</protein>
<evidence type="ECO:0008006" key="4">
    <source>
        <dbReference type="Google" id="ProtNLM"/>
    </source>
</evidence>
<feature type="compositionally biased region" description="Basic residues" evidence="1">
    <location>
        <begin position="249"/>
        <end position="268"/>
    </location>
</feature>
<reference evidence="3" key="1">
    <citation type="journal article" date="2019" name="Int. J. Syst. Evol. Microbiol.">
        <title>The Global Catalogue of Microorganisms (GCM) 10K type strain sequencing project: providing services to taxonomists for standard genome sequencing and annotation.</title>
        <authorList>
            <consortium name="The Broad Institute Genomics Platform"/>
            <consortium name="The Broad Institute Genome Sequencing Center for Infectious Disease"/>
            <person name="Wu L."/>
            <person name="Ma J."/>
        </authorList>
    </citation>
    <scope>NUCLEOTIDE SEQUENCE [LARGE SCALE GENOMIC DNA]</scope>
    <source>
        <strain evidence="3">NBRC 108730</strain>
    </source>
</reference>
<evidence type="ECO:0000313" key="2">
    <source>
        <dbReference type="EMBL" id="GMA88855.1"/>
    </source>
</evidence>
<feature type="region of interest" description="Disordered" evidence="1">
    <location>
        <begin position="239"/>
        <end position="275"/>
    </location>
</feature>
<name>A0ABQ6JQ64_9ACTN</name>
<sequence length="307" mass="31351">MSALLAVATGLRWLTLAGTAALVVDGPRWFPDVRWWALLPGWLLLLTPWGRMAGTVAVARTLLRGLRPGTYPRGGSVHLRLWAAQSVADALGADGLAGAPWIPVYARALGCRIGKKVDLHSLPPVTGMLTLGKRASVEPEVDLSGVWVEGDVVHVGRVRVGAGATVRTRTVLLPGARVGQDAEVSAGSAVGGSVPPDEPVVGVAGHQNRCRAPGLAAQAGSARRALGLGLRPHRRRARLPAGGVAGGRPARRAAGRRPLHRPGGRRRVGAGPGAAGRARGAAGAACCSPASPPGCCGSGCARATTRC</sequence>
<dbReference type="Proteomes" id="UP001157017">
    <property type="component" value="Unassembled WGS sequence"/>
</dbReference>
<proteinExistence type="predicted"/>
<gene>
    <name evidence="2" type="ORF">GCM10025868_41050</name>
</gene>
<keyword evidence="3" id="KW-1185">Reference proteome</keyword>
<dbReference type="EMBL" id="BSUZ01000001">
    <property type="protein sequence ID" value="GMA88855.1"/>
    <property type="molecule type" value="Genomic_DNA"/>
</dbReference>
<accession>A0ABQ6JQ64</accession>
<evidence type="ECO:0000313" key="3">
    <source>
        <dbReference type="Proteomes" id="UP001157017"/>
    </source>
</evidence>